<dbReference type="EMBL" id="RQJO01000008">
    <property type="protein sequence ID" value="RRB03784.1"/>
    <property type="molecule type" value="Genomic_DNA"/>
</dbReference>
<keyword evidence="1" id="KW-1133">Transmembrane helix</keyword>
<evidence type="ECO:0000313" key="3">
    <source>
        <dbReference type="Proteomes" id="UP000271925"/>
    </source>
</evidence>
<dbReference type="Proteomes" id="UP000271925">
    <property type="component" value="Unassembled WGS sequence"/>
</dbReference>
<evidence type="ECO:0000256" key="1">
    <source>
        <dbReference type="SAM" id="Phobius"/>
    </source>
</evidence>
<sequence>MSGRVSGKIVGKGGVIAASVMVGIGNNVIRVVLVVLFLAGSCVDPYRPPEISAPNKFLVVDGFLNGLGISTVRLSRTQNLTENKKPPVETRAIVQVEDEKGTGHTFVDQGDGTYTLEQGRLQMGQTYRLKIQTAAGRNYASDYVTIKRTPPIDDLSWKAREDGVQFYVSTHDETNNTRYYRWEYEETWEYYSAYYSQFKYLKTQFLYREDNINHCWRTDKSNSVSVATSDKLSQDVIARFPLTFVSASASNRLKVRYSILVKQYALTAEAFDYWQNLKKNTEMLGSLFDPQPFQAAGNIHGITDPDEPVVGYLNSHSMEEKRVFIESSELPSWRIPNGYEACEADTYLLKPPPTEVSAVAMGEAGFIPIDAVLNSIGNVHGYRMASPACVDCRVVGTNVKPSFW</sequence>
<evidence type="ECO:0000313" key="2">
    <source>
        <dbReference type="EMBL" id="RRB03784.1"/>
    </source>
</evidence>
<proteinExistence type="predicted"/>
<dbReference type="OrthoDB" id="1062680at2"/>
<comment type="caution">
    <text evidence="2">The sequence shown here is derived from an EMBL/GenBank/DDBJ whole genome shotgun (WGS) entry which is preliminary data.</text>
</comment>
<feature type="transmembrane region" description="Helical" evidence="1">
    <location>
        <begin position="12"/>
        <end position="39"/>
    </location>
</feature>
<reference evidence="2 3" key="1">
    <citation type="submission" date="2018-11" db="EMBL/GenBank/DDBJ databases">
        <authorList>
            <person name="Zhou Z."/>
            <person name="Wang G."/>
        </authorList>
    </citation>
    <scope>NUCLEOTIDE SEQUENCE [LARGE SCALE GENOMIC DNA]</scope>
    <source>
        <strain evidence="2 3">KCTC52004</strain>
    </source>
</reference>
<dbReference type="InterPro" id="IPR025345">
    <property type="entry name" value="DUF4249"/>
</dbReference>
<dbReference type="Pfam" id="PF14054">
    <property type="entry name" value="DUF4249"/>
    <property type="match status" value="1"/>
</dbReference>
<keyword evidence="1" id="KW-0812">Transmembrane</keyword>
<keyword evidence="3" id="KW-1185">Reference proteome</keyword>
<accession>A0A3P1BTB9</accession>
<protein>
    <submittedName>
        <fullName evidence="2">DUF4249 domain-containing protein</fullName>
    </submittedName>
</protein>
<organism evidence="2 3">
    <name type="scientific">Larkinella rosea</name>
    <dbReference type="NCBI Taxonomy" id="2025312"/>
    <lineage>
        <taxon>Bacteria</taxon>
        <taxon>Pseudomonadati</taxon>
        <taxon>Bacteroidota</taxon>
        <taxon>Cytophagia</taxon>
        <taxon>Cytophagales</taxon>
        <taxon>Spirosomataceae</taxon>
        <taxon>Larkinella</taxon>
    </lineage>
</organism>
<gene>
    <name evidence="2" type="ORF">EHT25_09600</name>
</gene>
<dbReference type="AlphaFoldDB" id="A0A3P1BTB9"/>
<keyword evidence="1" id="KW-0472">Membrane</keyword>
<name>A0A3P1BTB9_9BACT</name>